<dbReference type="PANTHER" id="PTHR12526:SF638">
    <property type="entry name" value="SPORE COAT PROTEIN SA"/>
    <property type="match status" value="1"/>
</dbReference>
<dbReference type="GO" id="GO:0016757">
    <property type="term" value="F:glycosyltransferase activity"/>
    <property type="evidence" value="ECO:0007669"/>
    <property type="project" value="TreeGrafter"/>
</dbReference>
<organism evidence="1 2">
    <name type="scientific">Rhabdobacter roseus</name>
    <dbReference type="NCBI Taxonomy" id="1655419"/>
    <lineage>
        <taxon>Bacteria</taxon>
        <taxon>Pseudomonadati</taxon>
        <taxon>Bacteroidota</taxon>
        <taxon>Cytophagia</taxon>
        <taxon>Cytophagales</taxon>
        <taxon>Cytophagaceae</taxon>
        <taxon>Rhabdobacter</taxon>
    </lineage>
</organism>
<dbReference type="EMBL" id="JACHGF010000004">
    <property type="protein sequence ID" value="MBB5284972.1"/>
    <property type="molecule type" value="Genomic_DNA"/>
</dbReference>
<proteinExistence type="predicted"/>
<dbReference type="SUPFAM" id="SSF53756">
    <property type="entry name" value="UDP-Glycosyltransferase/glycogen phosphorylase"/>
    <property type="match status" value="1"/>
</dbReference>
<dbReference type="CDD" id="cd03801">
    <property type="entry name" value="GT4_PimA-like"/>
    <property type="match status" value="1"/>
</dbReference>
<gene>
    <name evidence="1" type="ORF">HNQ92_003120</name>
</gene>
<reference evidence="1 2" key="1">
    <citation type="submission" date="2020-08" db="EMBL/GenBank/DDBJ databases">
        <title>Genomic Encyclopedia of Type Strains, Phase IV (KMG-IV): sequencing the most valuable type-strain genomes for metagenomic binning, comparative biology and taxonomic classification.</title>
        <authorList>
            <person name="Goeker M."/>
        </authorList>
    </citation>
    <scope>NUCLEOTIDE SEQUENCE [LARGE SCALE GENOMIC DNA]</scope>
    <source>
        <strain evidence="1 2">DSM 105074</strain>
    </source>
</reference>
<comment type="caution">
    <text evidence="1">The sequence shown here is derived from an EMBL/GenBank/DDBJ whole genome shotgun (WGS) entry which is preliminary data.</text>
</comment>
<keyword evidence="2" id="KW-1185">Reference proteome</keyword>
<dbReference type="AlphaFoldDB" id="A0A840TTU3"/>
<dbReference type="RefSeq" id="WP_184174911.1">
    <property type="nucleotide sequence ID" value="NZ_JACHGF010000004.1"/>
</dbReference>
<protein>
    <submittedName>
        <fullName evidence="1">Glycosyltransferase involved in cell wall biosynthesis</fullName>
    </submittedName>
</protein>
<sequence>MNILFVIDCLNLGGAQTFLLRLVRALAPNHNIIIYVLYPNERDKQLEQSFLNGLNVKIVSVFTYTKISNWLVGKVGNALYRLGYKTFRKDITDRLIVNRLKFIILSEKINVINSHLFASDWMVFQIIKNTNIRWFVSMHGCYETFLHGGYYEKFKLDYIDHDFIEKSECVFKRANGIILASDKNKKINSYLSQETVNNVKQKKIYYGFQPNHFVKKERSEYNIPGDRLIFGMVARGIKEKGWKFLLNSFMGLINEGFSNIHLILVCDRTPYIDGLKEEYTHDNILFTGPSYSPLEWVHLMDVTILPTYFSGESLPNSVIEYLYANKPVIACNTGDISTMVSDQDEKAGFLIPLTESNRPDQEALTSAMRAYILDPNLKIKHGEIAKAAFQKFDMNYCVESYLNFFQDK</sequence>
<dbReference type="Proteomes" id="UP000557307">
    <property type="component" value="Unassembled WGS sequence"/>
</dbReference>
<evidence type="ECO:0000313" key="2">
    <source>
        <dbReference type="Proteomes" id="UP000557307"/>
    </source>
</evidence>
<keyword evidence="1" id="KW-0808">Transferase</keyword>
<dbReference type="Gene3D" id="3.40.50.2000">
    <property type="entry name" value="Glycogen Phosphorylase B"/>
    <property type="match status" value="2"/>
</dbReference>
<dbReference type="Pfam" id="PF13692">
    <property type="entry name" value="Glyco_trans_1_4"/>
    <property type="match status" value="1"/>
</dbReference>
<evidence type="ECO:0000313" key="1">
    <source>
        <dbReference type="EMBL" id="MBB5284972.1"/>
    </source>
</evidence>
<dbReference type="PANTHER" id="PTHR12526">
    <property type="entry name" value="GLYCOSYLTRANSFERASE"/>
    <property type="match status" value="1"/>
</dbReference>
<accession>A0A840TTU3</accession>
<name>A0A840TTU3_9BACT</name>